<name>A0A838L272_9SPHN</name>
<evidence type="ECO:0000256" key="4">
    <source>
        <dbReference type="RuleBase" id="RU003345"/>
    </source>
</evidence>
<feature type="domain" description="Aldehyde dehydrogenase" evidence="5">
    <location>
        <begin position="42"/>
        <end position="503"/>
    </location>
</feature>
<organism evidence="6 7">
    <name type="scientific">Sphingomonas chungangi</name>
    <dbReference type="NCBI Taxonomy" id="2683589"/>
    <lineage>
        <taxon>Bacteria</taxon>
        <taxon>Pseudomonadati</taxon>
        <taxon>Pseudomonadota</taxon>
        <taxon>Alphaproteobacteria</taxon>
        <taxon>Sphingomonadales</taxon>
        <taxon>Sphingomonadaceae</taxon>
        <taxon>Sphingomonas</taxon>
    </lineage>
</organism>
<evidence type="ECO:0000259" key="5">
    <source>
        <dbReference type="Pfam" id="PF00171"/>
    </source>
</evidence>
<dbReference type="FunFam" id="3.40.309.10:FF:000012">
    <property type="entry name" value="Betaine aldehyde dehydrogenase"/>
    <property type="match status" value="1"/>
</dbReference>
<comment type="similarity">
    <text evidence="1 4">Belongs to the aldehyde dehydrogenase family.</text>
</comment>
<keyword evidence="2 4" id="KW-0560">Oxidoreductase</keyword>
<protein>
    <submittedName>
        <fullName evidence="6">Aldehyde dehydrogenase family protein</fullName>
    </submittedName>
</protein>
<dbReference type="InterPro" id="IPR016162">
    <property type="entry name" value="Ald_DH_N"/>
</dbReference>
<dbReference type="Proteomes" id="UP000570166">
    <property type="component" value="Unassembled WGS sequence"/>
</dbReference>
<dbReference type="InterPro" id="IPR016161">
    <property type="entry name" value="Ald_DH/histidinol_DH"/>
</dbReference>
<evidence type="ECO:0000256" key="1">
    <source>
        <dbReference type="ARBA" id="ARBA00009986"/>
    </source>
</evidence>
<gene>
    <name evidence="6" type="ORF">HZF05_05165</name>
</gene>
<comment type="caution">
    <text evidence="6">The sequence shown here is derived from an EMBL/GenBank/DDBJ whole genome shotgun (WGS) entry which is preliminary data.</text>
</comment>
<dbReference type="PROSITE" id="PS00687">
    <property type="entry name" value="ALDEHYDE_DEHYDR_GLU"/>
    <property type="match status" value="1"/>
</dbReference>
<dbReference type="AlphaFoldDB" id="A0A838L272"/>
<dbReference type="SUPFAM" id="SSF53720">
    <property type="entry name" value="ALDH-like"/>
    <property type="match status" value="1"/>
</dbReference>
<evidence type="ECO:0000313" key="6">
    <source>
        <dbReference type="EMBL" id="MBA2933481.1"/>
    </source>
</evidence>
<evidence type="ECO:0000256" key="2">
    <source>
        <dbReference type="ARBA" id="ARBA00023002"/>
    </source>
</evidence>
<dbReference type="EMBL" id="JACEIB010000003">
    <property type="protein sequence ID" value="MBA2933481.1"/>
    <property type="molecule type" value="Genomic_DNA"/>
</dbReference>
<feature type="active site" evidence="3">
    <location>
        <position position="276"/>
    </location>
</feature>
<dbReference type="PROSITE" id="PS00070">
    <property type="entry name" value="ALDEHYDE_DEHYDR_CYS"/>
    <property type="match status" value="1"/>
</dbReference>
<reference evidence="6 7" key="1">
    <citation type="submission" date="2020-07" db="EMBL/GenBank/DDBJ databases">
        <authorList>
            <person name="Sun Q."/>
        </authorList>
    </citation>
    <scope>NUCLEOTIDE SEQUENCE [LARGE SCALE GENOMIC DNA]</scope>
    <source>
        <strain evidence="6 7">CGMCC 1.13654</strain>
    </source>
</reference>
<dbReference type="InterPro" id="IPR015590">
    <property type="entry name" value="Aldehyde_DH_dom"/>
</dbReference>
<dbReference type="FunFam" id="3.40.605.10:FF:000007">
    <property type="entry name" value="NAD/NADP-dependent betaine aldehyde dehydrogenase"/>
    <property type="match status" value="1"/>
</dbReference>
<keyword evidence="7" id="KW-1185">Reference proteome</keyword>
<dbReference type="InterPro" id="IPR016163">
    <property type="entry name" value="Ald_DH_C"/>
</dbReference>
<proteinExistence type="inferred from homology"/>
<dbReference type="Gene3D" id="3.40.605.10">
    <property type="entry name" value="Aldehyde Dehydrogenase, Chain A, domain 1"/>
    <property type="match status" value="1"/>
</dbReference>
<dbReference type="InterPro" id="IPR016160">
    <property type="entry name" value="Ald_DH_CS_CYS"/>
</dbReference>
<evidence type="ECO:0000256" key="3">
    <source>
        <dbReference type="PROSITE-ProRule" id="PRU10007"/>
    </source>
</evidence>
<dbReference type="PANTHER" id="PTHR11699">
    <property type="entry name" value="ALDEHYDE DEHYDROGENASE-RELATED"/>
    <property type="match status" value="1"/>
</dbReference>
<sequence>MPALPPRRVAAERKDHSVSTIVTDAPSGLFQDEYGLFIDGAWVGSASGRTIPLTNPATGAHLAKIQAGNAADVSAAVAAAKAAFPRWARSRLEERQEILLEIARRLKARTADFARMESANNGKTIVEATIHDLPEAIGQFEYFSGSVYALHGETRDYPDLIGLTHREPLGVVAQIIPWNVPLLMASMKLAPALAAGNTVVLKPAETVCLTVLELIREIADLLPPGVVNVVTGYGQDVGEALVAHPDVRKVAFTGSTATARKIIEYAARNIIPQTMELGGKSASIVCASADLDEAARMAALSTVFNKGEVCMAGSRVFVERSVHDAFLERFVREVEAVRIGDPSHPETRLGAMSSRQQYEKVQGYFDVALSDGAEIALGGGVAHVPDLPDGLFLKPTILAGVRNDMRVAQEEIFGPVTSVIAWDDEAAMLGEVNDSRYGLAGAVWSNDIRQAHRIAREMQTGVVWVNTYYNLPRGMPVGGYKQSGFGRELSWDILRDYTHTKSVVIPL</sequence>
<dbReference type="Pfam" id="PF00171">
    <property type="entry name" value="Aldedh"/>
    <property type="match status" value="1"/>
</dbReference>
<dbReference type="Gene3D" id="3.40.309.10">
    <property type="entry name" value="Aldehyde Dehydrogenase, Chain A, domain 2"/>
    <property type="match status" value="1"/>
</dbReference>
<evidence type="ECO:0000313" key="7">
    <source>
        <dbReference type="Proteomes" id="UP000570166"/>
    </source>
</evidence>
<dbReference type="InterPro" id="IPR029510">
    <property type="entry name" value="Ald_DH_CS_GLU"/>
</dbReference>
<accession>A0A838L272</accession>
<dbReference type="GO" id="GO:0016620">
    <property type="term" value="F:oxidoreductase activity, acting on the aldehyde or oxo group of donors, NAD or NADP as acceptor"/>
    <property type="evidence" value="ECO:0007669"/>
    <property type="project" value="InterPro"/>
</dbReference>